<protein>
    <submittedName>
        <fullName evidence="2">Uncharacterized protein</fullName>
    </submittedName>
</protein>
<evidence type="ECO:0000313" key="2">
    <source>
        <dbReference type="WBParaSite" id="Csp11.Scaffold630.g19699.t2"/>
    </source>
</evidence>
<dbReference type="Proteomes" id="UP000095282">
    <property type="component" value="Unplaced"/>
</dbReference>
<keyword evidence="1" id="KW-1185">Reference proteome</keyword>
<dbReference type="Pfam" id="PF03761">
    <property type="entry name" value="DUF316"/>
    <property type="match status" value="1"/>
</dbReference>
<dbReference type="PANTHER" id="PTHR34005">
    <property type="entry name" value="PROTEIN CBG15054-RELATED"/>
    <property type="match status" value="1"/>
</dbReference>
<dbReference type="InterPro" id="IPR005514">
    <property type="entry name" value="DUF316"/>
</dbReference>
<organism evidence="1 2">
    <name type="scientific">Caenorhabditis tropicalis</name>
    <dbReference type="NCBI Taxonomy" id="1561998"/>
    <lineage>
        <taxon>Eukaryota</taxon>
        <taxon>Metazoa</taxon>
        <taxon>Ecdysozoa</taxon>
        <taxon>Nematoda</taxon>
        <taxon>Chromadorea</taxon>
        <taxon>Rhabditida</taxon>
        <taxon>Rhabditina</taxon>
        <taxon>Rhabditomorpha</taxon>
        <taxon>Rhabditoidea</taxon>
        <taxon>Rhabditidae</taxon>
        <taxon>Peloderinae</taxon>
        <taxon>Caenorhabditis</taxon>
    </lineage>
</organism>
<proteinExistence type="predicted"/>
<reference evidence="2" key="1">
    <citation type="submission" date="2016-11" db="UniProtKB">
        <authorList>
            <consortium name="WormBaseParasite"/>
        </authorList>
    </citation>
    <scope>IDENTIFICATION</scope>
</reference>
<sequence length="206" mass="23353">MNEPSVNTSCGSGKLHLEVPSEVVHPLKFVPLKHFNDTNYKTAQPKRAYLPHFCQFPSSRSLMIVEFDEELEVDFPCLIKEDGLKIGDVFNITMVREEGEIRIETINVSEVAESEFVVKSASVSAYFYLKGAPLHKKMENKWAMIGFFYDIKPLCQSEGICDVPISTTTPVPIESKKTEKKEEKEVDNGKETNSFELILLLISLFL</sequence>
<evidence type="ECO:0000313" key="1">
    <source>
        <dbReference type="Proteomes" id="UP000095282"/>
    </source>
</evidence>
<dbReference type="eggNOG" id="ENOG502TKJG">
    <property type="taxonomic scope" value="Eukaryota"/>
</dbReference>
<name>A0A1I7UVB0_9PELO</name>
<dbReference type="AlphaFoldDB" id="A0A1I7UVB0"/>
<dbReference type="WBParaSite" id="Csp11.Scaffold630.g19699.t2">
    <property type="protein sequence ID" value="Csp11.Scaffold630.g19699.t2"/>
    <property type="gene ID" value="Csp11.Scaffold630.g19699"/>
</dbReference>
<dbReference type="PANTHER" id="PTHR34005:SF2">
    <property type="entry name" value="DUF4817 DOMAIN-CONTAINING PROTEIN-RELATED"/>
    <property type="match status" value="1"/>
</dbReference>
<accession>A0A1I7UVB0</accession>